<protein>
    <submittedName>
        <fullName evidence="1">Uncharacterized protein</fullName>
    </submittedName>
</protein>
<dbReference type="RefSeq" id="WP_209642565.1">
    <property type="nucleotide sequence ID" value="NZ_JAGINW010000001.1"/>
</dbReference>
<proteinExistence type="predicted"/>
<dbReference type="EMBL" id="JAGINW010000001">
    <property type="protein sequence ID" value="MBP2325355.1"/>
    <property type="molecule type" value="Genomic_DNA"/>
</dbReference>
<name>A0ABS4TN08_9PSEU</name>
<evidence type="ECO:0000313" key="2">
    <source>
        <dbReference type="Proteomes" id="UP001519332"/>
    </source>
</evidence>
<comment type="caution">
    <text evidence="1">The sequence shown here is derived from an EMBL/GenBank/DDBJ whole genome shotgun (WGS) entry which is preliminary data.</text>
</comment>
<reference evidence="1 2" key="1">
    <citation type="submission" date="2021-03" db="EMBL/GenBank/DDBJ databases">
        <title>Sequencing the genomes of 1000 actinobacteria strains.</title>
        <authorList>
            <person name="Klenk H.-P."/>
        </authorList>
    </citation>
    <scope>NUCLEOTIDE SEQUENCE [LARGE SCALE GENOMIC DNA]</scope>
    <source>
        <strain evidence="1 2">DSM 46670</strain>
    </source>
</reference>
<evidence type="ECO:0000313" key="1">
    <source>
        <dbReference type="EMBL" id="MBP2325355.1"/>
    </source>
</evidence>
<dbReference type="Proteomes" id="UP001519332">
    <property type="component" value="Unassembled WGS sequence"/>
</dbReference>
<sequence length="73" mass="7887">MISQAGHADAEAARRCLRGDLLAEELSTTARELVVTWLHRAGLADREVASQTGMTTYTAARIRARLALPAVQP</sequence>
<accession>A0ABS4TN08</accession>
<gene>
    <name evidence="1" type="ORF">JOF56_005740</name>
</gene>
<keyword evidence="2" id="KW-1185">Reference proteome</keyword>
<organism evidence="1 2">
    <name type="scientific">Kibdelosporangium banguiense</name>
    <dbReference type="NCBI Taxonomy" id="1365924"/>
    <lineage>
        <taxon>Bacteria</taxon>
        <taxon>Bacillati</taxon>
        <taxon>Actinomycetota</taxon>
        <taxon>Actinomycetes</taxon>
        <taxon>Pseudonocardiales</taxon>
        <taxon>Pseudonocardiaceae</taxon>
        <taxon>Kibdelosporangium</taxon>
    </lineage>
</organism>